<dbReference type="Pfam" id="PF26639">
    <property type="entry name" value="Het-6_barrel"/>
    <property type="match status" value="1"/>
</dbReference>
<proteinExistence type="predicted"/>
<dbReference type="InterPro" id="IPR010730">
    <property type="entry name" value="HET"/>
</dbReference>
<sequence>MKRIGAVRESRNVFAIFKKPKSRTPQLALPPLKQAPSATSTQDVHADAASEEVQLPQPNKNQARSDREAVRAENAQVYSQDIEHENGIRLLRIQPGTDEICATLEYFDLESPPQYDGLSYCWGAQQELEVVQVDGKDFRVSKHLYAAMRRLRRPNRDRLIWIDVICVNQANIPERNASVQLMWKIYAKAHRVIVWVGETEAQTSTCKRQFSASKHDDSQLVWCTQPGLAALEHDHVSKKLGDVLQQLEWASNVTHGDVWWKRLWVIQEFSRAREHPTVYIGPHAIGWNFFAQLMKTDTHDRLPLFHHLRSQEEQSLLQLLFMAKDFYCSDPRDRIYALLGLVKGGTTSIKPDYAEPVPQVYEDATMYLLQSEKNLDVLLDGRLERSGGGYPTWVPHFTMLRDRKLIQTLDGYEAGRGEPVVSLERQPIECEICTSHTGRALKVKAIPFGCITYRSSEKDLPAPDSTHRVILKNHDHAKAELSRPLQTVDAVFECLKIDFSREPYLQLDRAKGLSYLILDYLFGGERSAVAEHTRIERVRTTDEMKGMISREIDKLVKKYDMTLTDAVRLDLNLTALWENAFITVRHKGLYTPDDEARRFLSDEKEMYHVPSKLRRRDFFITDNGFMGMGPATLEPGDEVIVPFGASRPFIVRKHGEDHYVLIGDAVVPGVMPGQLVNLYKEGSVEACDYLLR</sequence>
<evidence type="ECO:0000313" key="3">
    <source>
        <dbReference type="EMBL" id="KAK3676741.1"/>
    </source>
</evidence>
<feature type="region of interest" description="Disordered" evidence="1">
    <location>
        <begin position="25"/>
        <end position="68"/>
    </location>
</feature>
<dbReference type="PANTHER" id="PTHR24148">
    <property type="entry name" value="ANKYRIN REPEAT DOMAIN-CONTAINING PROTEIN 39 HOMOLOG-RELATED"/>
    <property type="match status" value="1"/>
</dbReference>
<gene>
    <name evidence="3" type="ORF">LTR78_003518</name>
</gene>
<name>A0AAE1C3F3_9PEZI</name>
<comment type="caution">
    <text evidence="3">The sequence shown here is derived from an EMBL/GenBank/DDBJ whole genome shotgun (WGS) entry which is preliminary data.</text>
</comment>
<evidence type="ECO:0000259" key="2">
    <source>
        <dbReference type="Pfam" id="PF06985"/>
    </source>
</evidence>
<evidence type="ECO:0000256" key="1">
    <source>
        <dbReference type="SAM" id="MobiDB-lite"/>
    </source>
</evidence>
<dbReference type="AlphaFoldDB" id="A0AAE1C3F3"/>
<feature type="domain" description="Heterokaryon incompatibility" evidence="2">
    <location>
        <begin position="115"/>
        <end position="268"/>
    </location>
</feature>
<dbReference type="EMBL" id="JAUTXT010000009">
    <property type="protein sequence ID" value="KAK3676741.1"/>
    <property type="molecule type" value="Genomic_DNA"/>
</dbReference>
<dbReference type="Pfam" id="PF06985">
    <property type="entry name" value="HET"/>
    <property type="match status" value="1"/>
</dbReference>
<dbReference type="Proteomes" id="UP001274830">
    <property type="component" value="Unassembled WGS sequence"/>
</dbReference>
<accession>A0AAE1C3F3</accession>
<feature type="compositionally biased region" description="Low complexity" evidence="1">
    <location>
        <begin position="25"/>
        <end position="36"/>
    </location>
</feature>
<dbReference type="InterPro" id="IPR052895">
    <property type="entry name" value="HetReg/Transcr_Mod"/>
</dbReference>
<reference evidence="3" key="1">
    <citation type="submission" date="2023-07" db="EMBL/GenBank/DDBJ databases">
        <title>Black Yeasts Isolated from many extreme environments.</title>
        <authorList>
            <person name="Coleine C."/>
            <person name="Stajich J.E."/>
            <person name="Selbmann L."/>
        </authorList>
    </citation>
    <scope>NUCLEOTIDE SEQUENCE</scope>
    <source>
        <strain evidence="3">CCFEE 5485</strain>
    </source>
</reference>
<keyword evidence="4" id="KW-1185">Reference proteome</keyword>
<evidence type="ECO:0000313" key="4">
    <source>
        <dbReference type="Proteomes" id="UP001274830"/>
    </source>
</evidence>
<protein>
    <recommendedName>
        <fullName evidence="2">Heterokaryon incompatibility domain-containing protein</fullName>
    </recommendedName>
</protein>
<dbReference type="PANTHER" id="PTHR24148:SF64">
    <property type="entry name" value="HETEROKARYON INCOMPATIBILITY DOMAIN-CONTAINING PROTEIN"/>
    <property type="match status" value="1"/>
</dbReference>
<organism evidence="3 4">
    <name type="scientific">Recurvomyces mirabilis</name>
    <dbReference type="NCBI Taxonomy" id="574656"/>
    <lineage>
        <taxon>Eukaryota</taxon>
        <taxon>Fungi</taxon>
        <taxon>Dikarya</taxon>
        <taxon>Ascomycota</taxon>
        <taxon>Pezizomycotina</taxon>
        <taxon>Dothideomycetes</taxon>
        <taxon>Dothideomycetidae</taxon>
        <taxon>Mycosphaerellales</taxon>
        <taxon>Teratosphaeriaceae</taxon>
        <taxon>Recurvomyces</taxon>
    </lineage>
</organism>